<proteinExistence type="predicted"/>
<dbReference type="InterPro" id="IPR035965">
    <property type="entry name" value="PAS-like_dom_sf"/>
</dbReference>
<keyword evidence="4" id="KW-0808">Transferase</keyword>
<organism evidence="9 10">
    <name type="scientific">Tsukamurella soli</name>
    <dbReference type="NCBI Taxonomy" id="644556"/>
    <lineage>
        <taxon>Bacteria</taxon>
        <taxon>Bacillati</taxon>
        <taxon>Actinomycetota</taxon>
        <taxon>Actinomycetes</taxon>
        <taxon>Mycobacteriales</taxon>
        <taxon>Tsukamurellaceae</taxon>
        <taxon>Tsukamurella</taxon>
    </lineage>
</organism>
<dbReference type="EC" id="2.7.13.3" evidence="2"/>
<protein>
    <recommendedName>
        <fullName evidence="2">histidine kinase</fullName>
        <ecNumber evidence="2">2.7.13.3</ecNumber>
    </recommendedName>
</protein>
<dbReference type="SMART" id="SM00387">
    <property type="entry name" value="HATPase_c"/>
    <property type="match status" value="1"/>
</dbReference>
<comment type="catalytic activity">
    <reaction evidence="1">
        <text>ATP + protein L-histidine = ADP + protein N-phospho-L-histidine.</text>
        <dbReference type="EC" id="2.7.13.3"/>
    </reaction>
</comment>
<dbReference type="InterPro" id="IPR022066">
    <property type="entry name" value="PdtaS_GAF"/>
</dbReference>
<dbReference type="Gene3D" id="3.30.450.20">
    <property type="entry name" value="PAS domain"/>
    <property type="match status" value="1"/>
</dbReference>
<accession>A0ABP8K1I3</accession>
<evidence type="ECO:0000313" key="9">
    <source>
        <dbReference type="EMBL" id="GAA4399174.1"/>
    </source>
</evidence>
<evidence type="ECO:0000256" key="6">
    <source>
        <dbReference type="ARBA" id="ARBA00022777"/>
    </source>
</evidence>
<keyword evidence="3" id="KW-0597">Phosphoprotein</keyword>
<keyword evidence="7" id="KW-0067">ATP-binding</keyword>
<keyword evidence="10" id="KW-1185">Reference proteome</keyword>
<dbReference type="InterPro" id="IPR011495">
    <property type="entry name" value="Sig_transdc_His_kin_sub2_dim/P"/>
</dbReference>
<dbReference type="EMBL" id="BAABFR010000067">
    <property type="protein sequence ID" value="GAA4399174.1"/>
    <property type="molecule type" value="Genomic_DNA"/>
</dbReference>
<reference evidence="10" key="1">
    <citation type="journal article" date="2019" name="Int. J. Syst. Evol. Microbiol.">
        <title>The Global Catalogue of Microorganisms (GCM) 10K type strain sequencing project: providing services to taxonomists for standard genome sequencing and annotation.</title>
        <authorList>
            <consortium name="The Broad Institute Genomics Platform"/>
            <consortium name="The Broad Institute Genome Sequencing Center for Infectious Disease"/>
            <person name="Wu L."/>
            <person name="Ma J."/>
        </authorList>
    </citation>
    <scope>NUCLEOTIDE SEQUENCE [LARGE SCALE GENOMIC DNA]</scope>
    <source>
        <strain evidence="10">JCM 17688</strain>
    </source>
</reference>
<dbReference type="Pfam" id="PF07568">
    <property type="entry name" value="HisKA_2"/>
    <property type="match status" value="1"/>
</dbReference>
<evidence type="ECO:0000256" key="3">
    <source>
        <dbReference type="ARBA" id="ARBA00022553"/>
    </source>
</evidence>
<dbReference type="PROSITE" id="PS50109">
    <property type="entry name" value="HIS_KIN"/>
    <property type="match status" value="1"/>
</dbReference>
<name>A0ABP8K1I3_9ACTN</name>
<evidence type="ECO:0000256" key="2">
    <source>
        <dbReference type="ARBA" id="ARBA00012438"/>
    </source>
</evidence>
<evidence type="ECO:0000256" key="1">
    <source>
        <dbReference type="ARBA" id="ARBA00000085"/>
    </source>
</evidence>
<dbReference type="Pfam" id="PF12282">
    <property type="entry name" value="GAF_PdtaS"/>
    <property type="match status" value="1"/>
</dbReference>
<dbReference type="SUPFAM" id="SSF55785">
    <property type="entry name" value="PYP-like sensor domain (PAS domain)"/>
    <property type="match status" value="1"/>
</dbReference>
<keyword evidence="6 9" id="KW-0418">Kinase</keyword>
<evidence type="ECO:0000256" key="4">
    <source>
        <dbReference type="ARBA" id="ARBA00022679"/>
    </source>
</evidence>
<dbReference type="Pfam" id="PF02518">
    <property type="entry name" value="HATPase_c"/>
    <property type="match status" value="1"/>
</dbReference>
<dbReference type="GO" id="GO:0016301">
    <property type="term" value="F:kinase activity"/>
    <property type="evidence" value="ECO:0007669"/>
    <property type="project" value="UniProtKB-KW"/>
</dbReference>
<dbReference type="RefSeq" id="WP_344998585.1">
    <property type="nucleotide sequence ID" value="NZ_BAABFR010000067.1"/>
</dbReference>
<dbReference type="InterPro" id="IPR038424">
    <property type="entry name" value="H_kinase_PdtaS_GAF_sf"/>
</dbReference>
<dbReference type="PANTHER" id="PTHR41523:SF8">
    <property type="entry name" value="ETHYLENE RESPONSE SENSOR PROTEIN"/>
    <property type="match status" value="1"/>
</dbReference>
<evidence type="ECO:0000313" key="10">
    <source>
        <dbReference type="Proteomes" id="UP001500635"/>
    </source>
</evidence>
<dbReference type="SUPFAM" id="SSF55874">
    <property type="entry name" value="ATPase domain of HSP90 chaperone/DNA topoisomerase II/histidine kinase"/>
    <property type="match status" value="1"/>
</dbReference>
<dbReference type="InterPro" id="IPR036890">
    <property type="entry name" value="HATPase_C_sf"/>
</dbReference>
<dbReference type="Gene3D" id="3.30.450.280">
    <property type="entry name" value="GAF domain"/>
    <property type="match status" value="1"/>
</dbReference>
<evidence type="ECO:0000259" key="8">
    <source>
        <dbReference type="PROSITE" id="PS50109"/>
    </source>
</evidence>
<dbReference type="SMART" id="SM00911">
    <property type="entry name" value="HWE_HK"/>
    <property type="match status" value="1"/>
</dbReference>
<dbReference type="InterPro" id="IPR005467">
    <property type="entry name" value="His_kinase_dom"/>
</dbReference>
<dbReference type="PANTHER" id="PTHR41523">
    <property type="entry name" value="TWO-COMPONENT SYSTEM SENSOR PROTEIN"/>
    <property type="match status" value="1"/>
</dbReference>
<evidence type="ECO:0000256" key="5">
    <source>
        <dbReference type="ARBA" id="ARBA00022741"/>
    </source>
</evidence>
<sequence length="512" mass="54608">MASLADLLAIHTDLPGRAARRLQRIAGEWQLLADLSFADLRLWVVADGPGAPHDVMDHAGERGPGGADQPRMVCIAQCRPNTTPTLYEDDGVGLVLGPDDAATVYAAYRSGRTVRTAEPAWRGPLRMRREAVPVRWDGSVIAVLTRDVNVTQPRIPSPLEVAYNDCGNALCQMLADGTFPEAEERPTGQASPRAGDGFIRLDADGVVVFASPNAQSAYRRMGAAADLTGADLANLTHALVGDTFESDELTQGVRGALTHGGGARVEVSAGGVTVVLRILGLRPHARPAGAAVLIRDVTELKRRDRALISKDATIREIHHRVKNNLQSVSALLRLQARRTPNEEAKRALAESVRRVASIALVHETLSMSVDEQVDVDDVLDHLVPIMTDVVAPAGPVAVTRHGDVGYLDADRAMPLVMVVTELIQNAIEHAFESGVPGTVELLAERSTRVLEVIVRDDGRGLPDDFNLHQSDRLGLQIVLTLVASELAGELTMVAGPSGGTDAVLTVPLQPAG</sequence>
<dbReference type="InterPro" id="IPR003594">
    <property type="entry name" value="HATPase_dom"/>
</dbReference>
<dbReference type="Proteomes" id="UP001500635">
    <property type="component" value="Unassembled WGS sequence"/>
</dbReference>
<comment type="caution">
    <text evidence="9">The sequence shown here is derived from an EMBL/GenBank/DDBJ whole genome shotgun (WGS) entry which is preliminary data.</text>
</comment>
<evidence type="ECO:0000256" key="7">
    <source>
        <dbReference type="ARBA" id="ARBA00022840"/>
    </source>
</evidence>
<feature type="domain" description="Histidine kinase" evidence="8">
    <location>
        <begin position="316"/>
        <end position="510"/>
    </location>
</feature>
<gene>
    <name evidence="9" type="ORF">GCM10023147_36210</name>
</gene>
<keyword evidence="5" id="KW-0547">Nucleotide-binding</keyword>
<dbReference type="InterPro" id="IPR011102">
    <property type="entry name" value="Sig_transdc_His_kinase_HWE"/>
</dbReference>
<dbReference type="Gene3D" id="3.30.565.10">
    <property type="entry name" value="Histidine kinase-like ATPase, C-terminal domain"/>
    <property type="match status" value="1"/>
</dbReference>